<protein>
    <submittedName>
        <fullName evidence="1">Uncharacterized protein</fullName>
    </submittedName>
</protein>
<accession>A0AAV4RZ34</accession>
<evidence type="ECO:0000313" key="2">
    <source>
        <dbReference type="Proteomes" id="UP001054945"/>
    </source>
</evidence>
<dbReference type="Proteomes" id="UP001054945">
    <property type="component" value="Unassembled WGS sequence"/>
</dbReference>
<dbReference type="EMBL" id="BPLR01008571">
    <property type="protein sequence ID" value="GIY25742.1"/>
    <property type="molecule type" value="Genomic_DNA"/>
</dbReference>
<gene>
    <name evidence="1" type="ORF">CEXT_277431</name>
</gene>
<proteinExistence type="predicted"/>
<organism evidence="1 2">
    <name type="scientific">Caerostris extrusa</name>
    <name type="common">Bark spider</name>
    <name type="synonym">Caerostris bankana</name>
    <dbReference type="NCBI Taxonomy" id="172846"/>
    <lineage>
        <taxon>Eukaryota</taxon>
        <taxon>Metazoa</taxon>
        <taxon>Ecdysozoa</taxon>
        <taxon>Arthropoda</taxon>
        <taxon>Chelicerata</taxon>
        <taxon>Arachnida</taxon>
        <taxon>Araneae</taxon>
        <taxon>Araneomorphae</taxon>
        <taxon>Entelegynae</taxon>
        <taxon>Araneoidea</taxon>
        <taxon>Araneidae</taxon>
        <taxon>Caerostris</taxon>
    </lineage>
</organism>
<name>A0AAV4RZ34_CAEEX</name>
<dbReference type="AlphaFoldDB" id="A0AAV4RZ34"/>
<sequence>MLQLPTCVTCFFDFLLISELQWSRVPRSIISLSSASEMESISVLLYQSMLAIDFRRKSSLLQSLKSATLSMVTRSIGLPTVNEQEEASDCF</sequence>
<reference evidence="1 2" key="1">
    <citation type="submission" date="2021-06" db="EMBL/GenBank/DDBJ databases">
        <title>Caerostris extrusa draft genome.</title>
        <authorList>
            <person name="Kono N."/>
            <person name="Arakawa K."/>
        </authorList>
    </citation>
    <scope>NUCLEOTIDE SEQUENCE [LARGE SCALE GENOMIC DNA]</scope>
</reference>
<evidence type="ECO:0000313" key="1">
    <source>
        <dbReference type="EMBL" id="GIY25742.1"/>
    </source>
</evidence>
<keyword evidence="2" id="KW-1185">Reference proteome</keyword>
<comment type="caution">
    <text evidence="1">The sequence shown here is derived from an EMBL/GenBank/DDBJ whole genome shotgun (WGS) entry which is preliminary data.</text>
</comment>